<dbReference type="PANTHER" id="PTHR31845:SF19">
    <property type="entry name" value="TRANSCRIPTION FACTOR DOMAIN-CONTAINING PROTEIN"/>
    <property type="match status" value="1"/>
</dbReference>
<evidence type="ECO:0000313" key="9">
    <source>
        <dbReference type="EMBL" id="KAH8990313.1"/>
    </source>
</evidence>
<dbReference type="InterPro" id="IPR007219">
    <property type="entry name" value="XnlR_reg_dom"/>
</dbReference>
<keyword evidence="3" id="KW-0805">Transcription regulation</keyword>
<evidence type="ECO:0000256" key="1">
    <source>
        <dbReference type="ARBA" id="ARBA00004123"/>
    </source>
</evidence>
<keyword evidence="5" id="KW-0804">Transcription</keyword>
<dbReference type="InterPro" id="IPR051089">
    <property type="entry name" value="prtT"/>
</dbReference>
<comment type="subcellular location">
    <subcellularLocation>
        <location evidence="1">Nucleus</location>
    </subcellularLocation>
</comment>
<dbReference type="CDD" id="cd00067">
    <property type="entry name" value="GAL4"/>
    <property type="match status" value="1"/>
</dbReference>
<feature type="region of interest" description="Disordered" evidence="7">
    <location>
        <begin position="1"/>
        <end position="157"/>
    </location>
</feature>
<dbReference type="InterPro" id="IPR036864">
    <property type="entry name" value="Zn2-C6_fun-type_DNA-bd_sf"/>
</dbReference>
<feature type="region of interest" description="Disordered" evidence="7">
    <location>
        <begin position="894"/>
        <end position="931"/>
    </location>
</feature>
<evidence type="ECO:0000313" key="10">
    <source>
        <dbReference type="Proteomes" id="UP001201163"/>
    </source>
</evidence>
<dbReference type="GO" id="GO:0008270">
    <property type="term" value="F:zinc ion binding"/>
    <property type="evidence" value="ECO:0007669"/>
    <property type="project" value="InterPro"/>
</dbReference>
<dbReference type="PROSITE" id="PS50048">
    <property type="entry name" value="ZN2_CY6_FUNGAL_2"/>
    <property type="match status" value="1"/>
</dbReference>
<dbReference type="Pfam" id="PF00172">
    <property type="entry name" value="Zn_clus"/>
    <property type="match status" value="1"/>
</dbReference>
<feature type="compositionally biased region" description="Basic and acidic residues" evidence="7">
    <location>
        <begin position="193"/>
        <end position="202"/>
    </location>
</feature>
<name>A0AAD4LGN5_9AGAM</name>
<dbReference type="PROSITE" id="PS00463">
    <property type="entry name" value="ZN2_CY6_FUNGAL_1"/>
    <property type="match status" value="1"/>
</dbReference>
<dbReference type="CDD" id="cd12148">
    <property type="entry name" value="fungal_TF_MHR"/>
    <property type="match status" value="1"/>
</dbReference>
<accession>A0AAD4LGN5</accession>
<dbReference type="AlphaFoldDB" id="A0AAD4LGN5"/>
<feature type="compositionally biased region" description="Low complexity" evidence="7">
    <location>
        <begin position="85"/>
        <end position="102"/>
    </location>
</feature>
<reference evidence="9" key="1">
    <citation type="submission" date="2022-01" db="EMBL/GenBank/DDBJ databases">
        <title>Comparative genomics reveals a dynamic genome evolution in the ectomycorrhizal milk-cap (Lactarius) mushrooms.</title>
        <authorList>
            <consortium name="DOE Joint Genome Institute"/>
            <person name="Lebreton A."/>
            <person name="Tang N."/>
            <person name="Kuo A."/>
            <person name="LaButti K."/>
            <person name="Drula E."/>
            <person name="Barry K."/>
            <person name="Clum A."/>
            <person name="Lipzen A."/>
            <person name="Mousain D."/>
            <person name="Ng V."/>
            <person name="Wang R."/>
            <person name="Wang X."/>
            <person name="Dai Y."/>
            <person name="Henrissat B."/>
            <person name="Grigoriev I.V."/>
            <person name="Guerin-Laguette A."/>
            <person name="Yu F."/>
            <person name="Martin F.M."/>
        </authorList>
    </citation>
    <scope>NUCLEOTIDE SEQUENCE</scope>
    <source>
        <strain evidence="9">QP</strain>
    </source>
</reference>
<dbReference type="GO" id="GO:0005634">
    <property type="term" value="C:nucleus"/>
    <property type="evidence" value="ECO:0007669"/>
    <property type="project" value="UniProtKB-SubCell"/>
</dbReference>
<organism evidence="9 10">
    <name type="scientific">Lactarius akahatsu</name>
    <dbReference type="NCBI Taxonomy" id="416441"/>
    <lineage>
        <taxon>Eukaryota</taxon>
        <taxon>Fungi</taxon>
        <taxon>Dikarya</taxon>
        <taxon>Basidiomycota</taxon>
        <taxon>Agaricomycotina</taxon>
        <taxon>Agaricomycetes</taxon>
        <taxon>Russulales</taxon>
        <taxon>Russulaceae</taxon>
        <taxon>Lactarius</taxon>
    </lineage>
</organism>
<dbReference type="Proteomes" id="UP001201163">
    <property type="component" value="Unassembled WGS sequence"/>
</dbReference>
<dbReference type="InterPro" id="IPR001138">
    <property type="entry name" value="Zn2Cys6_DnaBD"/>
</dbReference>
<dbReference type="SMART" id="SM00906">
    <property type="entry name" value="Fungal_trans"/>
    <property type="match status" value="1"/>
</dbReference>
<dbReference type="GO" id="GO:0000981">
    <property type="term" value="F:DNA-binding transcription factor activity, RNA polymerase II-specific"/>
    <property type="evidence" value="ECO:0007669"/>
    <property type="project" value="InterPro"/>
</dbReference>
<keyword evidence="10" id="KW-1185">Reference proteome</keyword>
<keyword evidence="2" id="KW-0479">Metal-binding</keyword>
<keyword evidence="4" id="KW-0238">DNA-binding</keyword>
<dbReference type="GO" id="GO:0006351">
    <property type="term" value="P:DNA-templated transcription"/>
    <property type="evidence" value="ECO:0007669"/>
    <property type="project" value="InterPro"/>
</dbReference>
<proteinExistence type="predicted"/>
<feature type="region of interest" description="Disordered" evidence="7">
    <location>
        <begin position="174"/>
        <end position="202"/>
    </location>
</feature>
<feature type="compositionally biased region" description="Polar residues" evidence="7">
    <location>
        <begin position="107"/>
        <end position="138"/>
    </location>
</feature>
<feature type="compositionally biased region" description="Low complexity" evidence="7">
    <location>
        <begin position="66"/>
        <end position="75"/>
    </location>
</feature>
<keyword evidence="6" id="KW-0539">Nucleus</keyword>
<dbReference type="Gene3D" id="4.10.240.10">
    <property type="entry name" value="Zn(2)-C6 fungal-type DNA-binding domain"/>
    <property type="match status" value="1"/>
</dbReference>
<sequence>MSADDTRSFGPQQQWAGLRPRQPLYAYPGSQPTEEESSLQTPVSVPHDHSPDVPSFGYGPSYNQISRSSSLLPSSDQYSRPDTAQLQYPSYPNPSYSDSQQPRHNYFPTSQNSFDPTISTMTNPPYGTPTVSDTYTSSPLPPHQFPELRPAHSYSAGSSLPAVTSLDTLAPGISTFDAPRHHTPTSTMSNKRQRPEDQDQERDLKRACARCRGLKVRCHFRDDRDTCDRCIKASQECIIPGRKQRRPPPKRELLLAKIRDQATRIKELMAQLEATQMADKNVTQLTANLPTEFARSSTLGSPASGSFVDSSGYVDVSSAFDSTSSFGATHSNISQENSEWIAKARENLEAFGDFIRLGGSSTARSDLVDQDLEDSSSSDDGHPIDGDSSGSEDELDVDRLSPEIRGTVRERTLSGKGSPSGRAKMVGLPAQASPFGMMATLSVRNIKPKGPASVISDASDLGVANEDFFRMPTDPLGLPGHRTPPLLRKNIITPAEAEKLFKSYFDWMNPSTSLLDPKLYTAQQVYWRCPFLFTVICAVASRYDSERPDLYPTAMEYARQEAGATFLGGQKRVEVVQAYYLLSLYPVPMRRWEDDRSWIYLGQAIRVAMDMNLHHPNTAKPQNELHAREMLNRTRAWLNCFNLDRSYGSQYGKMAIINNEDYVASRSYEWWNSSEHNMEHFDIHLCAYTSELRVLNDFLSMVYSNPEHPTGLNKEIDLGQLASDTDDKIEQLRLRWFDMLEKTDIDEPQNRFRIGLLKLGYSYARLVALAFGFQHAFGKSNTDENPFLIRCIRAASDVVNAMVDDVGIPSQRIYVRHGPESQTVFVAFSCTFLIKLLQPKYASYISPEQRAEIVRTVERAVEFLGAPDIGVDDRHGPRLYSRFIGGLLERVKTPPATSYRPSRSKRKSPGFSATGHHANLTPPAARPAPPTVNYFEPLPKRTTTPFDHFAFPTESDPSALTTTTALGLTASEFFYAPLPFDNDLLESMQTLSSLSEMHDTMLPGVHAYTYSLFSNRF</sequence>
<dbReference type="SMART" id="SM00066">
    <property type="entry name" value="GAL4"/>
    <property type="match status" value="1"/>
</dbReference>
<evidence type="ECO:0000256" key="4">
    <source>
        <dbReference type="ARBA" id="ARBA00023125"/>
    </source>
</evidence>
<comment type="caution">
    <text evidence="9">The sequence shown here is derived from an EMBL/GenBank/DDBJ whole genome shotgun (WGS) entry which is preliminary data.</text>
</comment>
<evidence type="ECO:0000256" key="2">
    <source>
        <dbReference type="ARBA" id="ARBA00022723"/>
    </source>
</evidence>
<gene>
    <name evidence="9" type="ORF">EDB92DRAFT_1935393</name>
</gene>
<evidence type="ECO:0000259" key="8">
    <source>
        <dbReference type="PROSITE" id="PS50048"/>
    </source>
</evidence>
<feature type="domain" description="Zn(2)-C6 fungal-type" evidence="8">
    <location>
        <begin position="207"/>
        <end position="239"/>
    </location>
</feature>
<feature type="compositionally biased region" description="Basic and acidic residues" evidence="7">
    <location>
        <begin position="397"/>
        <end position="413"/>
    </location>
</feature>
<feature type="region of interest" description="Disordered" evidence="7">
    <location>
        <begin position="370"/>
        <end position="424"/>
    </location>
</feature>
<evidence type="ECO:0000256" key="5">
    <source>
        <dbReference type="ARBA" id="ARBA00023163"/>
    </source>
</evidence>
<evidence type="ECO:0000256" key="3">
    <source>
        <dbReference type="ARBA" id="ARBA00023015"/>
    </source>
</evidence>
<dbReference type="EMBL" id="JAKELL010000031">
    <property type="protein sequence ID" value="KAH8990313.1"/>
    <property type="molecule type" value="Genomic_DNA"/>
</dbReference>
<dbReference type="PANTHER" id="PTHR31845">
    <property type="entry name" value="FINGER DOMAIN PROTEIN, PUTATIVE-RELATED"/>
    <property type="match status" value="1"/>
</dbReference>
<dbReference type="Pfam" id="PF04082">
    <property type="entry name" value="Fungal_trans"/>
    <property type="match status" value="1"/>
</dbReference>
<evidence type="ECO:0000256" key="6">
    <source>
        <dbReference type="ARBA" id="ARBA00023242"/>
    </source>
</evidence>
<dbReference type="SUPFAM" id="SSF57701">
    <property type="entry name" value="Zn2/Cys6 DNA-binding domain"/>
    <property type="match status" value="1"/>
</dbReference>
<protein>
    <recommendedName>
        <fullName evidence="8">Zn(2)-C6 fungal-type domain-containing protein</fullName>
    </recommendedName>
</protein>
<evidence type="ECO:0000256" key="7">
    <source>
        <dbReference type="SAM" id="MobiDB-lite"/>
    </source>
</evidence>
<dbReference type="GO" id="GO:0000976">
    <property type="term" value="F:transcription cis-regulatory region binding"/>
    <property type="evidence" value="ECO:0007669"/>
    <property type="project" value="TreeGrafter"/>
</dbReference>